<accession>A0A4U0RVD4</accession>
<comment type="subcellular location">
    <subcellularLocation>
        <location evidence="7">Cell membrane</location>
        <topology evidence="7">Multi-pass membrane protein</topology>
    </subcellularLocation>
</comment>
<keyword evidence="3 7" id="KW-0808">Transferase</keyword>
<dbReference type="Pfam" id="PF01790">
    <property type="entry name" value="LGT"/>
    <property type="match status" value="1"/>
</dbReference>
<evidence type="ECO:0000256" key="4">
    <source>
        <dbReference type="ARBA" id="ARBA00022692"/>
    </source>
</evidence>
<evidence type="ECO:0000256" key="1">
    <source>
        <dbReference type="ARBA" id="ARBA00007150"/>
    </source>
</evidence>
<name>A0A4U0RVD4_9ACTN</name>
<dbReference type="GO" id="GO:0042158">
    <property type="term" value="P:lipoprotein biosynthetic process"/>
    <property type="evidence" value="ECO:0007669"/>
    <property type="project" value="UniProtKB-UniRule"/>
</dbReference>
<keyword evidence="2 7" id="KW-1003">Cell membrane</keyword>
<dbReference type="GO" id="GO:0005886">
    <property type="term" value="C:plasma membrane"/>
    <property type="evidence" value="ECO:0007669"/>
    <property type="project" value="UniProtKB-SubCell"/>
</dbReference>
<keyword evidence="6 7" id="KW-0472">Membrane</keyword>
<keyword evidence="4 7" id="KW-0812">Transmembrane</keyword>
<proteinExistence type="inferred from homology"/>
<protein>
    <recommendedName>
        <fullName evidence="7">Phosphatidylglycerol--prolipoprotein diacylglyceryl transferase</fullName>
        <ecNumber evidence="7">2.5.1.145</ecNumber>
    </recommendedName>
</protein>
<dbReference type="NCBIfam" id="TIGR00544">
    <property type="entry name" value="lgt"/>
    <property type="match status" value="1"/>
</dbReference>
<feature type="transmembrane region" description="Helical" evidence="7">
    <location>
        <begin position="262"/>
        <end position="279"/>
    </location>
</feature>
<feature type="transmembrane region" description="Helical" evidence="7">
    <location>
        <begin position="112"/>
        <end position="133"/>
    </location>
</feature>
<feature type="transmembrane region" description="Helical" evidence="7">
    <location>
        <begin position="80"/>
        <end position="100"/>
    </location>
</feature>
<feature type="transmembrane region" description="Helical" evidence="7">
    <location>
        <begin position="145"/>
        <end position="171"/>
    </location>
</feature>
<feature type="binding site" evidence="7">
    <location>
        <position position="199"/>
    </location>
    <ligand>
        <name>a 1,2-diacyl-sn-glycero-3-phospho-(1'-sn-glycerol)</name>
        <dbReference type="ChEBI" id="CHEBI:64716"/>
    </ligand>
</feature>
<comment type="caution">
    <text evidence="9">The sequence shown here is derived from an EMBL/GenBank/DDBJ whole genome shotgun (WGS) entry which is preliminary data.</text>
</comment>
<dbReference type="EC" id="2.5.1.145" evidence="7"/>
<gene>
    <name evidence="7 9" type="primary">lgt</name>
    <name evidence="9" type="ORF">FCI23_45660</name>
</gene>
<dbReference type="PROSITE" id="PS01311">
    <property type="entry name" value="LGT"/>
    <property type="match status" value="1"/>
</dbReference>
<feature type="compositionally biased region" description="Gly residues" evidence="8">
    <location>
        <begin position="1"/>
        <end position="12"/>
    </location>
</feature>
<dbReference type="AlphaFoldDB" id="A0A4U0RVD4"/>
<sequence>MPAAGASGGLGCGTRDRCHPARKRGRLVSPRGKVISARRTPGQPVSARAAVQPGMPRTLVCMLLASIPSPSVNGFRLGPLYVHFYALMYLVGISLAVLIGRRRWRAVGGDPAMVEEVALWGVPFGILGGRLYFDLTTPSQIPPHWWGPLAVWDGGLGIWGGVALATAVCVWRLRRAGAGVTGMMDALAPCLLVASAIGRIGNYFNQELFGGPTSLPWGLEIAPQYRPPGYLQDATFHPTFLYELVWDLLLAGLLVWLGRRGSIAPGGLFALYVAGYSAFRIFEESLRVDYSQYFLGLRLNFYIASAMTLAALVWFAVLQRRHQPPGAEPSPEAATGGGRTQPVGEDDTKSAATQGLSD</sequence>
<comment type="similarity">
    <text evidence="1 7">Belongs to the Lgt family.</text>
</comment>
<dbReference type="InterPro" id="IPR001640">
    <property type="entry name" value="Lgt"/>
</dbReference>
<feature type="transmembrane region" description="Helical" evidence="7">
    <location>
        <begin position="240"/>
        <end position="257"/>
    </location>
</feature>
<evidence type="ECO:0000313" key="10">
    <source>
        <dbReference type="Proteomes" id="UP000305778"/>
    </source>
</evidence>
<evidence type="ECO:0000256" key="7">
    <source>
        <dbReference type="HAMAP-Rule" id="MF_01147"/>
    </source>
</evidence>
<evidence type="ECO:0000313" key="9">
    <source>
        <dbReference type="EMBL" id="TJZ99472.1"/>
    </source>
</evidence>
<dbReference type="Proteomes" id="UP000305778">
    <property type="component" value="Unassembled WGS sequence"/>
</dbReference>
<evidence type="ECO:0000256" key="5">
    <source>
        <dbReference type="ARBA" id="ARBA00022989"/>
    </source>
</evidence>
<dbReference type="HAMAP" id="MF_01147">
    <property type="entry name" value="Lgt"/>
    <property type="match status" value="1"/>
</dbReference>
<dbReference type="UniPathway" id="UPA00664"/>
<feature type="region of interest" description="Disordered" evidence="8">
    <location>
        <begin position="323"/>
        <end position="358"/>
    </location>
</feature>
<evidence type="ECO:0000256" key="6">
    <source>
        <dbReference type="ARBA" id="ARBA00023136"/>
    </source>
</evidence>
<feature type="region of interest" description="Disordered" evidence="8">
    <location>
        <begin position="1"/>
        <end position="24"/>
    </location>
</feature>
<keyword evidence="5 7" id="KW-1133">Transmembrane helix</keyword>
<keyword evidence="9" id="KW-0449">Lipoprotein</keyword>
<evidence type="ECO:0000256" key="2">
    <source>
        <dbReference type="ARBA" id="ARBA00022475"/>
    </source>
</evidence>
<evidence type="ECO:0000256" key="8">
    <source>
        <dbReference type="SAM" id="MobiDB-lite"/>
    </source>
</evidence>
<evidence type="ECO:0000256" key="3">
    <source>
        <dbReference type="ARBA" id="ARBA00022679"/>
    </source>
</evidence>
<organism evidence="9 10">
    <name type="scientific">Actinacidiphila oryziradicis</name>
    <dbReference type="NCBI Taxonomy" id="2571141"/>
    <lineage>
        <taxon>Bacteria</taxon>
        <taxon>Bacillati</taxon>
        <taxon>Actinomycetota</taxon>
        <taxon>Actinomycetes</taxon>
        <taxon>Kitasatosporales</taxon>
        <taxon>Streptomycetaceae</taxon>
        <taxon>Actinacidiphila</taxon>
    </lineage>
</organism>
<comment type="pathway">
    <text evidence="7">Protein modification; lipoprotein biosynthesis (diacylglyceryl transfer).</text>
</comment>
<comment type="function">
    <text evidence="7">Catalyzes the transfer of the diacylglyceryl group from phosphatidylglycerol to the sulfhydryl group of the N-terminal cysteine of a prolipoprotein, the first step in the formation of mature lipoproteins.</text>
</comment>
<feature type="transmembrane region" description="Helical" evidence="7">
    <location>
        <begin position="299"/>
        <end position="318"/>
    </location>
</feature>
<dbReference type="GO" id="GO:0008961">
    <property type="term" value="F:phosphatidylglycerol-prolipoprotein diacylglyceryl transferase activity"/>
    <property type="evidence" value="ECO:0007669"/>
    <property type="project" value="UniProtKB-UniRule"/>
</dbReference>
<keyword evidence="10" id="KW-1185">Reference proteome</keyword>
<dbReference type="EMBL" id="SUMC01000105">
    <property type="protein sequence ID" value="TJZ99472.1"/>
    <property type="molecule type" value="Genomic_DNA"/>
</dbReference>
<reference evidence="9 10" key="1">
    <citation type="submission" date="2019-04" db="EMBL/GenBank/DDBJ databases">
        <title>Streptomyces oryziradicis sp. nov., a novel actinomycete isolated from rhizosphere soil of rice (Oryza sativa L.).</title>
        <authorList>
            <person name="Li C."/>
        </authorList>
    </citation>
    <scope>NUCLEOTIDE SEQUENCE [LARGE SCALE GENOMIC DNA]</scope>
    <source>
        <strain evidence="9 10">NEAU-C40</strain>
    </source>
</reference>
<dbReference type="PANTHER" id="PTHR30589">
    <property type="entry name" value="PROLIPOPROTEIN DIACYLGLYCERYL TRANSFERASE"/>
    <property type="match status" value="1"/>
</dbReference>
<feature type="transmembrane region" description="Helical" evidence="7">
    <location>
        <begin position="183"/>
        <end position="204"/>
    </location>
</feature>
<dbReference type="OrthoDB" id="871140at2"/>
<dbReference type="PANTHER" id="PTHR30589:SF0">
    <property type="entry name" value="PHOSPHATIDYLGLYCEROL--PROLIPOPROTEIN DIACYLGLYCERYL TRANSFERASE"/>
    <property type="match status" value="1"/>
</dbReference>
<comment type="catalytic activity">
    <reaction evidence="7">
        <text>L-cysteinyl-[prolipoprotein] + a 1,2-diacyl-sn-glycero-3-phospho-(1'-sn-glycerol) = an S-1,2-diacyl-sn-glyceryl-L-cysteinyl-[prolipoprotein] + sn-glycerol 1-phosphate + H(+)</text>
        <dbReference type="Rhea" id="RHEA:56712"/>
        <dbReference type="Rhea" id="RHEA-COMP:14679"/>
        <dbReference type="Rhea" id="RHEA-COMP:14680"/>
        <dbReference type="ChEBI" id="CHEBI:15378"/>
        <dbReference type="ChEBI" id="CHEBI:29950"/>
        <dbReference type="ChEBI" id="CHEBI:57685"/>
        <dbReference type="ChEBI" id="CHEBI:64716"/>
        <dbReference type="ChEBI" id="CHEBI:140658"/>
        <dbReference type="EC" id="2.5.1.145"/>
    </reaction>
</comment>